<evidence type="ECO:0000256" key="8">
    <source>
        <dbReference type="ARBA" id="ARBA00023224"/>
    </source>
</evidence>
<comment type="subcellular location">
    <subcellularLocation>
        <location evidence="1">Membrane</location>
        <topology evidence="1">Multi-pass membrane protein</topology>
    </subcellularLocation>
</comment>
<sequence>MELLANCSLANFTFIAVNEANCTNSSNFPFIAQEFKEPEVVRWLRIVAYGMLFLSGVVGNLMVVLAFRQPRMKTVPNLFITNLAIADGVVSLVNVPLVALHAHLSYWPFGNFLCKLLPFLQGVSLSASIGTMMAIAADRYKVIVHYELPKLTLMRAKFWIGAIWLASCVLPSPLLYYSTTIQAPVNGVMRSKCTEIWPNPTAVRVFSLMIFLFLYFIPLVIICGLYGLIARAFRNLPTAQKVSHKAQKHIIRMFNVVVFFFALCWLPYHVLFLYMDYAMAELTSTMLSLVLFTQWLVYANSACDPILYAVFNTNYRRQFTQMLKFSCKRDYSVSSTHAYALQDSRIVIGRQASCPVPCSIADKEQEPRRPTI</sequence>
<evidence type="ECO:0000256" key="4">
    <source>
        <dbReference type="ARBA" id="ARBA00022989"/>
    </source>
</evidence>
<gene>
    <name evidence="13" type="primary">LOC116298108</name>
</gene>
<feature type="transmembrane region" description="Helical" evidence="10">
    <location>
        <begin position="205"/>
        <end position="229"/>
    </location>
</feature>
<feature type="transmembrane region" description="Helical" evidence="10">
    <location>
        <begin position="46"/>
        <end position="67"/>
    </location>
</feature>
<evidence type="ECO:0000256" key="2">
    <source>
        <dbReference type="ARBA" id="ARBA00010663"/>
    </source>
</evidence>
<feature type="transmembrane region" description="Helical" evidence="10">
    <location>
        <begin position="79"/>
        <end position="104"/>
    </location>
</feature>
<feature type="domain" description="G-protein coupled receptors family 1 profile" evidence="11">
    <location>
        <begin position="59"/>
        <end position="308"/>
    </location>
</feature>
<reference evidence="13" key="1">
    <citation type="submission" date="2025-08" db="UniProtKB">
        <authorList>
            <consortium name="RefSeq"/>
        </authorList>
    </citation>
    <scope>IDENTIFICATION</scope>
    <source>
        <tissue evidence="13">Tentacle</tissue>
    </source>
</reference>
<dbReference type="GeneID" id="116298108"/>
<dbReference type="PROSITE" id="PS00237">
    <property type="entry name" value="G_PROTEIN_RECEP_F1_1"/>
    <property type="match status" value="1"/>
</dbReference>
<dbReference type="Pfam" id="PF00001">
    <property type="entry name" value="7tm_1"/>
    <property type="match status" value="1"/>
</dbReference>
<dbReference type="KEGG" id="aten:116298108"/>
<feature type="transmembrane region" description="Helical" evidence="10">
    <location>
        <begin position="158"/>
        <end position="177"/>
    </location>
</feature>
<dbReference type="GO" id="GO:0004983">
    <property type="term" value="F:neuropeptide Y receptor activity"/>
    <property type="evidence" value="ECO:0007669"/>
    <property type="project" value="InterPro"/>
</dbReference>
<dbReference type="PANTHER" id="PTHR45695:SF9">
    <property type="entry name" value="LEUCOKININ RECEPTOR"/>
    <property type="match status" value="1"/>
</dbReference>
<keyword evidence="6 10" id="KW-0472">Membrane</keyword>
<evidence type="ECO:0000313" key="13">
    <source>
        <dbReference type="RefSeq" id="XP_031562338.1"/>
    </source>
</evidence>
<dbReference type="InParanoid" id="A0A6P8I3C0"/>
<evidence type="ECO:0000256" key="9">
    <source>
        <dbReference type="RuleBase" id="RU000688"/>
    </source>
</evidence>
<dbReference type="Proteomes" id="UP000515163">
    <property type="component" value="Unplaced"/>
</dbReference>
<feature type="transmembrane region" description="Helical" evidence="10">
    <location>
        <begin position="250"/>
        <end position="275"/>
    </location>
</feature>
<dbReference type="PROSITE" id="PS50262">
    <property type="entry name" value="G_PROTEIN_RECEP_F1_2"/>
    <property type="match status" value="1"/>
</dbReference>
<proteinExistence type="inferred from homology"/>
<dbReference type="SUPFAM" id="SSF81321">
    <property type="entry name" value="Family A G protein-coupled receptor-like"/>
    <property type="match status" value="1"/>
</dbReference>
<keyword evidence="5 9" id="KW-0297">G-protein coupled receptor</keyword>
<dbReference type="InterPro" id="IPR000276">
    <property type="entry name" value="GPCR_Rhodpsn"/>
</dbReference>
<dbReference type="PANTHER" id="PTHR45695">
    <property type="entry name" value="LEUCOKININ RECEPTOR-RELATED"/>
    <property type="match status" value="1"/>
</dbReference>
<dbReference type="PRINTS" id="PR00237">
    <property type="entry name" value="GPCRRHODOPSN"/>
</dbReference>
<accession>A0A6P8I3C0</accession>
<evidence type="ECO:0000313" key="12">
    <source>
        <dbReference type="Proteomes" id="UP000515163"/>
    </source>
</evidence>
<name>A0A6P8I3C0_ACTTE</name>
<keyword evidence="7 9" id="KW-0675">Receptor</keyword>
<keyword evidence="8 9" id="KW-0807">Transducer</keyword>
<protein>
    <submittedName>
        <fullName evidence="13">Galanin receptor type 1-like</fullName>
    </submittedName>
</protein>
<dbReference type="InterPro" id="IPR017452">
    <property type="entry name" value="GPCR_Rhodpsn_7TM"/>
</dbReference>
<evidence type="ECO:0000256" key="10">
    <source>
        <dbReference type="SAM" id="Phobius"/>
    </source>
</evidence>
<comment type="similarity">
    <text evidence="2 9">Belongs to the G-protein coupled receptor 1 family.</text>
</comment>
<feature type="transmembrane region" description="Helical" evidence="10">
    <location>
        <begin position="116"/>
        <end position="137"/>
    </location>
</feature>
<dbReference type="RefSeq" id="XP_031562338.1">
    <property type="nucleotide sequence ID" value="XM_031706478.1"/>
</dbReference>
<organism evidence="12 13">
    <name type="scientific">Actinia tenebrosa</name>
    <name type="common">Australian red waratah sea anemone</name>
    <dbReference type="NCBI Taxonomy" id="6105"/>
    <lineage>
        <taxon>Eukaryota</taxon>
        <taxon>Metazoa</taxon>
        <taxon>Cnidaria</taxon>
        <taxon>Anthozoa</taxon>
        <taxon>Hexacorallia</taxon>
        <taxon>Actiniaria</taxon>
        <taxon>Actiniidae</taxon>
        <taxon>Actinia</taxon>
    </lineage>
</organism>
<dbReference type="InterPro" id="IPR000611">
    <property type="entry name" value="NPY_rcpt"/>
</dbReference>
<evidence type="ECO:0000259" key="11">
    <source>
        <dbReference type="PROSITE" id="PS50262"/>
    </source>
</evidence>
<dbReference type="PRINTS" id="PR01012">
    <property type="entry name" value="NRPEPTIDEYR"/>
</dbReference>
<evidence type="ECO:0000256" key="6">
    <source>
        <dbReference type="ARBA" id="ARBA00023136"/>
    </source>
</evidence>
<dbReference type="OrthoDB" id="5975505at2759"/>
<evidence type="ECO:0000256" key="3">
    <source>
        <dbReference type="ARBA" id="ARBA00022692"/>
    </source>
</evidence>
<keyword evidence="3 9" id="KW-0812">Transmembrane</keyword>
<dbReference type="GO" id="GO:0005886">
    <property type="term" value="C:plasma membrane"/>
    <property type="evidence" value="ECO:0007669"/>
    <property type="project" value="TreeGrafter"/>
</dbReference>
<evidence type="ECO:0000256" key="7">
    <source>
        <dbReference type="ARBA" id="ARBA00023170"/>
    </source>
</evidence>
<keyword evidence="4 10" id="KW-1133">Transmembrane helix</keyword>
<evidence type="ECO:0000256" key="1">
    <source>
        <dbReference type="ARBA" id="ARBA00004141"/>
    </source>
</evidence>
<dbReference type="AlphaFoldDB" id="A0A6P8I3C0"/>
<evidence type="ECO:0000256" key="5">
    <source>
        <dbReference type="ARBA" id="ARBA00023040"/>
    </source>
</evidence>
<feature type="transmembrane region" description="Helical" evidence="10">
    <location>
        <begin position="295"/>
        <end position="315"/>
    </location>
</feature>
<dbReference type="FunCoup" id="A0A6P8I3C0">
    <property type="interactions" value="426"/>
</dbReference>
<dbReference type="Gene3D" id="1.20.1070.10">
    <property type="entry name" value="Rhodopsin 7-helix transmembrane proteins"/>
    <property type="match status" value="1"/>
</dbReference>
<keyword evidence="12" id="KW-1185">Reference proteome</keyword>